<evidence type="ECO:0000313" key="2">
    <source>
        <dbReference type="EMBL" id="TVU06826.1"/>
    </source>
</evidence>
<evidence type="ECO:0000256" key="1">
    <source>
        <dbReference type="SAM" id="MobiDB-lite"/>
    </source>
</evidence>
<proteinExistence type="predicted"/>
<evidence type="ECO:0000313" key="3">
    <source>
        <dbReference type="Proteomes" id="UP000324897"/>
    </source>
</evidence>
<dbReference type="Proteomes" id="UP000324897">
    <property type="component" value="Unassembled WGS sequence"/>
</dbReference>
<dbReference type="OrthoDB" id="437693at2759"/>
<reference evidence="2 3" key="1">
    <citation type="journal article" date="2019" name="Sci. Rep.">
        <title>A high-quality genome of Eragrostis curvula grass provides insights into Poaceae evolution and supports new strategies to enhance forage quality.</title>
        <authorList>
            <person name="Carballo J."/>
            <person name="Santos B.A.C.M."/>
            <person name="Zappacosta D."/>
            <person name="Garbus I."/>
            <person name="Selva J.P."/>
            <person name="Gallo C.A."/>
            <person name="Diaz A."/>
            <person name="Albertini E."/>
            <person name="Caccamo M."/>
            <person name="Echenique V."/>
        </authorList>
    </citation>
    <scope>NUCLEOTIDE SEQUENCE [LARGE SCALE GENOMIC DNA]</scope>
    <source>
        <strain evidence="3">cv. Victoria</strain>
        <tissue evidence="2">Leaf</tissue>
    </source>
</reference>
<sequence>MTRRASTPPLRRPLLPLRRGGRAPRRPPRFDVEGALARTEMDDDVEESSSKHREHILAFRSAANVSTASAPPPAPAPSLLPDPDLAGDQPVPRIPTSPLRLLHQPLLLLWRQQSHLFPQAQESSGLLRPTFCTGSASAKLQGFVWSLLHGLLNQVHTEAYLNSLKSSFRVAVIVEVPPAALIPNWIVERKLLCPFRGWFNFIAAKLAL</sequence>
<accession>A0A5J9T615</accession>
<keyword evidence="3" id="KW-1185">Reference proteome</keyword>
<comment type="caution">
    <text evidence="2">The sequence shown here is derived from an EMBL/GenBank/DDBJ whole genome shotgun (WGS) entry which is preliminary data.</text>
</comment>
<organism evidence="2 3">
    <name type="scientific">Eragrostis curvula</name>
    <name type="common">weeping love grass</name>
    <dbReference type="NCBI Taxonomy" id="38414"/>
    <lineage>
        <taxon>Eukaryota</taxon>
        <taxon>Viridiplantae</taxon>
        <taxon>Streptophyta</taxon>
        <taxon>Embryophyta</taxon>
        <taxon>Tracheophyta</taxon>
        <taxon>Spermatophyta</taxon>
        <taxon>Magnoliopsida</taxon>
        <taxon>Liliopsida</taxon>
        <taxon>Poales</taxon>
        <taxon>Poaceae</taxon>
        <taxon>PACMAD clade</taxon>
        <taxon>Chloridoideae</taxon>
        <taxon>Eragrostideae</taxon>
        <taxon>Eragrostidinae</taxon>
        <taxon>Eragrostis</taxon>
    </lineage>
</organism>
<feature type="region of interest" description="Disordered" evidence="1">
    <location>
        <begin position="1"/>
        <end position="91"/>
    </location>
</feature>
<protein>
    <submittedName>
        <fullName evidence="2">Uncharacterized protein</fullName>
    </submittedName>
</protein>
<feature type="compositionally biased region" description="Low complexity" evidence="1">
    <location>
        <begin position="1"/>
        <end position="18"/>
    </location>
</feature>
<feature type="compositionally biased region" description="Basic and acidic residues" evidence="1">
    <location>
        <begin position="48"/>
        <end position="57"/>
    </location>
</feature>
<dbReference type="EMBL" id="RWGY01000045">
    <property type="protein sequence ID" value="TVU06826.1"/>
    <property type="molecule type" value="Genomic_DNA"/>
</dbReference>
<dbReference type="Gramene" id="TVU06826">
    <property type="protein sequence ID" value="TVU06826"/>
    <property type="gene ID" value="EJB05_46861"/>
</dbReference>
<gene>
    <name evidence="2" type="ORF">EJB05_46861</name>
</gene>
<feature type="compositionally biased region" description="Pro residues" evidence="1">
    <location>
        <begin position="70"/>
        <end position="80"/>
    </location>
</feature>
<feature type="non-terminal residue" evidence="2">
    <location>
        <position position="1"/>
    </location>
</feature>
<name>A0A5J9T615_9POAL</name>
<dbReference type="AlphaFoldDB" id="A0A5J9T615"/>